<evidence type="ECO:0000313" key="2">
    <source>
        <dbReference type="EMBL" id="RQK81813.1"/>
    </source>
</evidence>
<evidence type="ECO:0000313" key="4">
    <source>
        <dbReference type="Proteomes" id="UP000283666"/>
    </source>
</evidence>
<comment type="caution">
    <text evidence="2">The sequence shown here is derived from an EMBL/GenBank/DDBJ whole genome shotgun (WGS) entry which is preliminary data.</text>
</comment>
<accession>A0A425B5L4</accession>
<dbReference type="EMBL" id="FEVP01000001">
    <property type="protein sequence ID" value="CWP34714.1"/>
    <property type="molecule type" value="Genomic_DNA"/>
</dbReference>
<reference evidence="1 3" key="1">
    <citation type="submission" date="2016-02" db="EMBL/GenBank/DDBJ databases">
        <authorList>
            <consortium name="Pathogen Informatics"/>
        </authorList>
    </citation>
    <scope>NUCLEOTIDE SEQUENCE [LARGE SCALE GENOMIC DNA]</scope>
    <source>
        <strain evidence="1 3">2842STDY5881269</strain>
    </source>
</reference>
<proteinExistence type="predicted"/>
<name>A0A425B5L4_NEIME</name>
<dbReference type="AlphaFoldDB" id="A0A425B5L4"/>
<sequence length="72" mass="7901">MCGSTTHAVPNRPKPRACLRLTPYHPTNTASVGWILVSDKTFNIPIIAIHCSNAQNVGFENPTYKIIPSIIL</sequence>
<dbReference type="RefSeq" id="WP_002218409.1">
    <property type="nucleotide sequence ID" value="NZ_CP015886.1"/>
</dbReference>
<evidence type="ECO:0000313" key="1">
    <source>
        <dbReference type="EMBL" id="CWP34714.1"/>
    </source>
</evidence>
<gene>
    <name evidence="2" type="ORF">COH52_00340</name>
    <name evidence="1" type="ORF">ERS514591_00100</name>
</gene>
<evidence type="ECO:0000313" key="3">
    <source>
        <dbReference type="Proteomes" id="UP000072443"/>
    </source>
</evidence>
<dbReference type="EMBL" id="NWZY01000001">
    <property type="protein sequence ID" value="RQK81813.1"/>
    <property type="molecule type" value="Genomic_DNA"/>
</dbReference>
<protein>
    <submittedName>
        <fullName evidence="2">Uncharacterized protein</fullName>
    </submittedName>
</protein>
<dbReference type="Proteomes" id="UP000072443">
    <property type="component" value="Unassembled WGS sequence"/>
</dbReference>
<reference evidence="2 4" key="2">
    <citation type="submission" date="2017-09" db="EMBL/GenBank/DDBJ databases">
        <title>Phenotypic and genotypic characterization of Colombian isolates of Neisseria meningitidis recovered from invasive disease.</title>
        <authorList>
            <person name="Duarte C."/>
            <person name="Gabastou J.M."/>
            <person name="Moreno J."/>
        </authorList>
    </citation>
    <scope>NUCLEOTIDE SEQUENCE [LARGE SCALE GENOMIC DNA]</scope>
    <source>
        <strain evidence="2 4">INS-Nm1012</strain>
    </source>
</reference>
<organism evidence="2 4">
    <name type="scientific">Neisseria meningitidis</name>
    <dbReference type="NCBI Taxonomy" id="487"/>
    <lineage>
        <taxon>Bacteria</taxon>
        <taxon>Pseudomonadati</taxon>
        <taxon>Pseudomonadota</taxon>
        <taxon>Betaproteobacteria</taxon>
        <taxon>Neisseriales</taxon>
        <taxon>Neisseriaceae</taxon>
        <taxon>Neisseria</taxon>
    </lineage>
</organism>
<dbReference type="Proteomes" id="UP000283666">
    <property type="component" value="Unassembled WGS sequence"/>
</dbReference>